<dbReference type="Gene3D" id="1.10.287.450">
    <property type="entry name" value="Helix hairpin bin"/>
    <property type="match status" value="1"/>
</dbReference>
<evidence type="ECO:0000313" key="6">
    <source>
        <dbReference type="Proteomes" id="UP000000803"/>
    </source>
</evidence>
<reference evidence="3 6" key="9">
    <citation type="journal article" date="2007" name="Science">
        <title>The Release 5.1 annotation of Drosophila melanogaster heterochromatin.</title>
        <authorList>
            <person name="Smith C.D."/>
            <person name="Shu S."/>
            <person name="Mungall C.J."/>
            <person name="Karpen G.H."/>
        </authorList>
    </citation>
    <scope>NUCLEOTIDE SEQUENCE [LARGE SCALE GENOMIC DNA]</scope>
    <source>
        <strain evidence="6">Berkeley</strain>
    </source>
</reference>
<reference evidence="3 6" key="1">
    <citation type="journal article" date="2000" name="Science">
        <title>The genome sequence of Drosophila melanogaster.</title>
        <authorList>
            <person name="Adams M.D."/>
            <person name="Celniker S.E."/>
            <person name="Holt R.A."/>
            <person name="Evans C.A."/>
            <person name="Gocayne J.D."/>
            <person name="Amanatides P.G."/>
            <person name="Scherer S.E."/>
            <person name="Li P.W."/>
            <person name="Hoskins R.A."/>
            <person name="Galle R.F."/>
            <person name="George R.A."/>
            <person name="Lewis S.E."/>
            <person name="Richards S."/>
            <person name="Ashburner M."/>
            <person name="Henderson S.N."/>
            <person name="Sutton G.G."/>
            <person name="Wortman J.R."/>
            <person name="Yandell M.D."/>
            <person name="Zhang Q."/>
            <person name="Chen L.X."/>
            <person name="Brandon R.C."/>
            <person name="Rogers Y.H."/>
            <person name="Blazej R.G."/>
            <person name="Champe M."/>
            <person name="Pfeiffer B.D."/>
            <person name="Wan K.H."/>
            <person name="Doyle C."/>
            <person name="Baxter E.G."/>
            <person name="Helt G."/>
            <person name="Nelson C.R."/>
            <person name="Gabor G.L."/>
            <person name="Abril J.F."/>
            <person name="Agbayani A."/>
            <person name="An H.J."/>
            <person name="Andrews-Pfannkoch C."/>
            <person name="Baldwin D."/>
            <person name="Ballew R.M."/>
            <person name="Basu A."/>
            <person name="Baxendale J."/>
            <person name="Bayraktaroglu L."/>
            <person name="Beasley E.M."/>
            <person name="Beeson K.Y."/>
            <person name="Benos P.V."/>
            <person name="Berman B.P."/>
            <person name="Bhandari D."/>
            <person name="Bolshakov S."/>
            <person name="Borkova D."/>
            <person name="Botchan M.R."/>
            <person name="Bouck J."/>
            <person name="Brokstein P."/>
            <person name="Brottier P."/>
            <person name="Burtis K.C."/>
            <person name="Busam D.A."/>
            <person name="Butler H."/>
            <person name="Cadieu E."/>
            <person name="Center A."/>
            <person name="Chandra I."/>
            <person name="Cherry J.M."/>
            <person name="Cawley S."/>
            <person name="Dahlke C."/>
            <person name="Davenport L.B."/>
            <person name="Davies P."/>
            <person name="de Pablos B."/>
            <person name="Delcher A."/>
            <person name="Deng Z."/>
            <person name="Mays A.D."/>
            <person name="Dew I."/>
            <person name="Dietz S.M."/>
            <person name="Dodson K."/>
            <person name="Doup L.E."/>
            <person name="Downes M."/>
            <person name="Dugan-Rocha S."/>
            <person name="Dunkov B.C."/>
            <person name="Dunn P."/>
            <person name="Durbin K.J."/>
            <person name="Evangelista C.C."/>
            <person name="Ferraz C."/>
            <person name="Ferriera S."/>
            <person name="Fleischmann W."/>
            <person name="Fosler C."/>
            <person name="Gabrielian A.E."/>
            <person name="Garg N.S."/>
            <person name="Gelbart W.M."/>
            <person name="Glasser K."/>
            <person name="Glodek A."/>
            <person name="Gong F."/>
            <person name="Gorrell J.H."/>
            <person name="Gu Z."/>
            <person name="Guan P."/>
            <person name="Harris M."/>
            <person name="Harris N.L."/>
            <person name="Harvey D."/>
            <person name="Heiman T.J."/>
            <person name="Hernandez J.R."/>
            <person name="Houck J."/>
            <person name="Hostin D."/>
            <person name="Houston K.A."/>
            <person name="Howland T.J."/>
            <person name="Wei M.H."/>
            <person name="Ibegwam C."/>
            <person name="Jalali M."/>
            <person name="Kalush F."/>
            <person name="Karpen G.H."/>
            <person name="Ke Z."/>
            <person name="Kennison J.A."/>
            <person name="Ketchum K.A."/>
            <person name="Kimmel B.E."/>
            <person name="Kodira C.D."/>
            <person name="Kraft C."/>
            <person name="Kravitz S."/>
            <person name="Kulp D."/>
            <person name="Lai Z."/>
            <person name="Lasko P."/>
            <person name="Lei Y."/>
            <person name="Levitsky A.A."/>
            <person name="Li J."/>
            <person name="Li Z."/>
            <person name="Liang Y."/>
            <person name="Lin X."/>
            <person name="Liu X."/>
            <person name="Mattei B."/>
            <person name="McIntosh T.C."/>
            <person name="McLeod M.P."/>
            <person name="McPherson D."/>
            <person name="Merkulov G."/>
            <person name="Milshina N.V."/>
            <person name="Mobarry C."/>
            <person name="Morris J."/>
            <person name="Moshrefi A."/>
            <person name="Mount S.M."/>
            <person name="Moy M."/>
            <person name="Murphy B."/>
            <person name="Murphy L."/>
            <person name="Muzny D.M."/>
            <person name="Nelson D.L."/>
            <person name="Nelson D.R."/>
            <person name="Nelson K.A."/>
            <person name="Nixon K."/>
            <person name="Nusskern D.R."/>
            <person name="Pacleb J.M."/>
            <person name="Palazzolo M."/>
            <person name="Pittman G.S."/>
            <person name="Pan S."/>
            <person name="Pollard J."/>
            <person name="Puri V."/>
            <person name="Reese M.G."/>
            <person name="Reinert K."/>
            <person name="Remington K."/>
            <person name="Saunders R.D."/>
            <person name="Scheeler F."/>
            <person name="Shen H."/>
            <person name="Shue B.C."/>
            <person name="Siden-Kiamos I."/>
            <person name="Simpson M."/>
            <person name="Skupski M.P."/>
            <person name="Smith T."/>
            <person name="Spier E."/>
            <person name="Spradling A.C."/>
            <person name="Stapleton M."/>
            <person name="Strong R."/>
            <person name="Sun E."/>
            <person name="Svirskas R."/>
            <person name="Tector C."/>
            <person name="Turner R."/>
            <person name="Venter E."/>
            <person name="Wang A.H."/>
            <person name="Wang X."/>
            <person name="Wang Z.Y."/>
            <person name="Wassarman D.A."/>
            <person name="Weinstock G.M."/>
            <person name="Weissenbach J."/>
            <person name="Williams S.M."/>
            <person name="WoodageT"/>
            <person name="Worley K.C."/>
            <person name="Wu D."/>
            <person name="Yang S."/>
            <person name="Yao Q.A."/>
            <person name="Ye J."/>
            <person name="Yeh R.F."/>
            <person name="Zaveri J.S."/>
            <person name="Zhan M."/>
            <person name="Zhang G."/>
            <person name="Zhao Q."/>
            <person name="Zheng L."/>
            <person name="Zheng X.H."/>
            <person name="Zhong F.N."/>
            <person name="Zhong W."/>
            <person name="Zhou X."/>
            <person name="Zhu S."/>
            <person name="Zhu X."/>
            <person name="Smith H.O."/>
            <person name="Gibbs R.A."/>
            <person name="Myers E.W."/>
            <person name="Rubin G.M."/>
            <person name="Venter J.C."/>
        </authorList>
    </citation>
    <scope>NUCLEOTIDE SEQUENCE [LARGE SCALE GENOMIC DNA]</scope>
    <source>
        <strain evidence="6">Berkeley</strain>
    </source>
</reference>
<dbReference type="STRING" id="7227.FBpp0309960"/>
<accession>Q95RH3</accession>
<feature type="compositionally biased region" description="Basic and acidic residues" evidence="1">
    <location>
        <begin position="355"/>
        <end position="378"/>
    </location>
</feature>
<dbReference type="VEuPathDB" id="VectorBase:FBgn0052756"/>
<evidence type="ECO:0000313" key="5">
    <source>
        <dbReference type="FlyBase" id="FBgn0052756"/>
    </source>
</evidence>
<reference evidence="3 6" key="10">
    <citation type="journal article" date="2007" name="Science">
        <title>Sequence finishing and mapping of Drosophila melanogaster heterochromatin.</title>
        <authorList>
            <person name="Hoskins R.A."/>
            <person name="Carlson J.W."/>
            <person name="Kennedy C."/>
            <person name="Acevedo D."/>
            <person name="Evans-Holm M."/>
            <person name="Frise E."/>
            <person name="Wan K.H."/>
            <person name="Park S."/>
            <person name="Mendez-Lago M."/>
            <person name="Rossi F."/>
            <person name="Villasante A."/>
            <person name="Dimitri P."/>
            <person name="Karpen G.H."/>
            <person name="Celniker S.E."/>
        </authorList>
    </citation>
    <scope>NUCLEOTIDE SEQUENCE [LARGE SCALE GENOMIC DNA]</scope>
    <source>
        <strain evidence="6">Berkeley</strain>
    </source>
</reference>
<reference evidence="6" key="5">
    <citation type="journal article" date="2002" name="Genome Biol.">
        <title>The transposable elements of the Drosophila melanogaster euchromatin: a genomics perspective.</title>
        <authorList>
            <person name="Kaminker J.S."/>
            <person name="Bergman C.M."/>
            <person name="Kronmiller B."/>
            <person name="Carlson J."/>
            <person name="Svirskas R."/>
            <person name="Patel S."/>
            <person name="Frise E."/>
            <person name="Wheeler D.A."/>
            <person name="Lewis S.E."/>
            <person name="Rubin G.M."/>
            <person name="Ashburner M."/>
            <person name="Celniker S.E."/>
        </authorList>
    </citation>
    <scope>NUCLEOTIDE SEQUENCE [LARGE SCALE GENOMIC DNA]</scope>
    <source>
        <strain evidence="6">Berkeley</strain>
    </source>
</reference>
<gene>
    <name evidence="3" type="primary">Dmel\CG32756</name>
    <name evidence="3" type="synonym">BcDNA:LD29716</name>
    <name evidence="3 5" type="ORF">CG32756</name>
    <name evidence="3" type="ORF">Dmel_CG32756</name>
</gene>
<name>Q95RH3_DROME</name>
<reference evidence="3" key="11">
    <citation type="journal article" date="2015" name="G3 (Bethesda)">
        <title>Gene Model Annotations for Drosophila melanogaster: Impact of High-Throughput Data.</title>
        <authorList>
            <consortium name="FlyBase Consortium"/>
            <person name="Matthews B.B."/>
            <person name="Dos Santos G."/>
            <person name="Crosby M.A."/>
            <person name="Emmert D.B."/>
            <person name="St Pierre S.E."/>
            <person name="Gramates L.S."/>
            <person name="Zhou P."/>
            <person name="Schroeder A.J."/>
            <person name="Falls K."/>
            <person name="Strelets V."/>
            <person name="Russo S.M."/>
            <person name="Gelbart W.M."/>
            <person name="null"/>
        </authorList>
    </citation>
    <scope>NUCLEOTIDE SEQUENCE</scope>
</reference>
<dbReference type="RefSeq" id="NP_001284919.1">
    <property type="nucleotide sequence ID" value="NM_001297990.1"/>
</dbReference>
<dbReference type="RefSeq" id="NP_727053.1">
    <property type="nucleotide sequence ID" value="NM_167055.3"/>
</dbReference>
<dbReference type="FlyBase" id="FBgn0052756">
    <property type="gene designation" value="CG32756"/>
</dbReference>
<dbReference type="eggNOG" id="ENOG502SBND">
    <property type="taxonomic scope" value="Eukaryota"/>
</dbReference>
<evidence type="ECO:0000313" key="2">
    <source>
        <dbReference type="EMBL" id="AAL28923.1"/>
    </source>
</evidence>
<feature type="region of interest" description="Disordered" evidence="1">
    <location>
        <begin position="334"/>
        <end position="396"/>
    </location>
</feature>
<reference evidence="2" key="2">
    <citation type="submission" date="2001-10" db="EMBL/GenBank/DDBJ databases">
        <authorList>
            <person name="Stapleton M."/>
            <person name="Brokstein P."/>
            <person name="Hong L."/>
            <person name="Agbayani A."/>
            <person name="Carlson J."/>
            <person name="Champe M."/>
            <person name="Chavez C."/>
            <person name="Dorsett V."/>
            <person name="Farfan D."/>
            <person name="Frise E."/>
            <person name="George R."/>
            <person name="Gonzalez M."/>
            <person name="Guarin H."/>
            <person name="Li P."/>
            <person name="Liao G."/>
            <person name="Miranda A."/>
            <person name="Mungall C.J."/>
            <person name="Nunoo J."/>
            <person name="Pacleb J."/>
            <person name="Paragas V."/>
            <person name="Park S."/>
            <person name="Phouanenavong S."/>
            <person name="Wan K."/>
            <person name="Yu C."/>
            <person name="Lewis S.E."/>
            <person name="Rubin G.M."/>
            <person name="Celniker S."/>
        </authorList>
    </citation>
    <scope>NUCLEOTIDE SEQUENCE</scope>
    <source>
        <strain evidence="2">Berkeley</strain>
    </source>
</reference>
<feature type="compositionally biased region" description="Polar residues" evidence="1">
    <location>
        <begin position="310"/>
        <end position="319"/>
    </location>
</feature>
<dbReference type="IntAct" id="Q95RH3">
    <property type="interactions" value="1"/>
</dbReference>
<protein>
    <submittedName>
        <fullName evidence="2">LD29716p</fullName>
    </submittedName>
    <submittedName>
        <fullName evidence="3">Uncharacterized protein, isoform A</fullName>
    </submittedName>
    <submittedName>
        <fullName evidence="4">Uncharacterized protein, isoform B</fullName>
    </submittedName>
</protein>
<keyword evidence="6" id="KW-1185">Reference proteome</keyword>
<dbReference type="Proteomes" id="UP000000803">
    <property type="component" value="Chromosome X"/>
</dbReference>
<evidence type="ECO:0000313" key="3">
    <source>
        <dbReference type="EMBL" id="AAN09156.1"/>
    </source>
</evidence>
<dbReference type="GeneID" id="318193"/>
<feature type="region of interest" description="Disordered" evidence="1">
    <location>
        <begin position="292"/>
        <end position="319"/>
    </location>
</feature>
<dbReference type="HOGENOM" id="CLU_055023_0_0_1"/>
<evidence type="ECO:0000256" key="1">
    <source>
        <dbReference type="SAM" id="MobiDB-lite"/>
    </source>
</evidence>
<reference evidence="6" key="3">
    <citation type="journal article" date="2002" name="Genome Biol.">
        <title>Finishing a whole-genome shotgun: release 3 of the Drosophila melanogaster euchromatic genome sequence.</title>
        <authorList>
            <person name="Celniker S.E."/>
            <person name="Wheeler D.A."/>
            <person name="Kronmiller B."/>
            <person name="Carlson J.W."/>
            <person name="Halpern A."/>
            <person name="Patel S."/>
            <person name="Adams M."/>
            <person name="Champe M."/>
            <person name="Dugan S.P."/>
            <person name="Frise E."/>
            <person name="Hodgson A."/>
            <person name="George R.A."/>
            <person name="Hoskins R.A."/>
            <person name="Laverty T."/>
            <person name="Muzny D.M."/>
            <person name="Nelson C.R."/>
            <person name="Pacleb J.M."/>
            <person name="Park S."/>
            <person name="Pfeiffer B.D."/>
            <person name="Richards S."/>
            <person name="Sodergren E.J."/>
            <person name="Svirskas R."/>
            <person name="Tabor P.E."/>
            <person name="Wan K."/>
            <person name="Stapleton M."/>
            <person name="Sutton G.G."/>
            <person name="Venter C."/>
            <person name="Weinstock G."/>
            <person name="Scherer S.E."/>
            <person name="Myers E.W."/>
            <person name="Gibbs R.A."/>
            <person name="Rubin G.M."/>
        </authorList>
    </citation>
    <scope>NUCLEOTIDE SEQUENCE [LARGE SCALE GENOMIC DNA]</scope>
    <source>
        <strain evidence="6">Berkeley</strain>
    </source>
</reference>
<dbReference type="EMBL" id="AY061375">
    <property type="protein sequence ID" value="AAL28923.1"/>
    <property type="molecule type" value="mRNA"/>
</dbReference>
<reference evidence="3 6" key="7">
    <citation type="journal article" date="2005" name="PLoS Comput. Biol.">
        <title>Combined evidence annotation of transposable elements in genome sequences.</title>
        <authorList>
            <person name="Quesneville H."/>
            <person name="Bergman C.M."/>
            <person name="Andrieu O."/>
            <person name="Autard D."/>
            <person name="Nouaud D."/>
            <person name="Ashburner M."/>
            <person name="Anxolabehere D."/>
        </authorList>
    </citation>
    <scope>NUCLEOTIDE SEQUENCE [LARGE SCALE GENOMIC DNA]</scope>
    <source>
        <strain evidence="6">Berkeley</strain>
    </source>
</reference>
<evidence type="ECO:0000313" key="4">
    <source>
        <dbReference type="EMBL" id="AHN59390.1"/>
    </source>
</evidence>
<reference evidence="3" key="13">
    <citation type="journal article" date="2015" name="Genome Res.">
        <title>The Release 6 reference sequence of the Drosophila melanogaster genome.</title>
        <authorList>
            <person name="Hoskins R.A."/>
            <person name="Carlson J.W."/>
            <person name="Wan K.H."/>
            <person name="Park S."/>
            <person name="Mendez I."/>
            <person name="Galle S.E."/>
            <person name="Booth B.W."/>
            <person name="Pfeiffer B.D."/>
            <person name="George R.A."/>
            <person name="Svirskas R."/>
            <person name="Krzywinski M."/>
            <person name="Schein J."/>
            <person name="Accardo M.C."/>
            <person name="Damia E."/>
            <person name="Messina G."/>
            <person name="Mendez-Lago M."/>
            <person name="de Pablos B."/>
            <person name="Demakova O.V."/>
            <person name="Andreyeva E.N."/>
            <person name="Boldyreva L.V."/>
            <person name="Marra M."/>
            <person name="Carvalho A.B."/>
            <person name="Dimitri P."/>
            <person name="Villasante A."/>
            <person name="Zhimulev I.F."/>
            <person name="Rubin G.M."/>
            <person name="Karpen G.H."/>
            <person name="Celniker S.E."/>
        </authorList>
    </citation>
    <scope>NUCLEOTIDE SEQUENCE</scope>
</reference>
<dbReference type="PaxDb" id="7227-FBpp0070825"/>
<dbReference type="EMBL" id="AE014298">
    <property type="protein sequence ID" value="AAN09156.1"/>
    <property type="molecule type" value="Genomic_DNA"/>
</dbReference>
<reference evidence="3" key="8">
    <citation type="submission" date="2006-08" db="EMBL/GenBank/DDBJ databases">
        <authorList>
            <person name="Celniker S."/>
            <person name="Carlson J."/>
            <person name="Wan K."/>
            <person name="Frise E."/>
            <person name="Hoskins R."/>
            <person name="Park S."/>
            <person name="Svirskas R."/>
            <person name="Rubin G."/>
        </authorList>
    </citation>
    <scope>NUCLEOTIDE SEQUENCE</scope>
</reference>
<proteinExistence type="evidence at transcript level"/>
<dbReference type="OrthoDB" id="2155935at2759"/>
<dbReference type="KEGG" id="dme:Dmel_CG32756"/>
<dbReference type="Bgee" id="FBgn0052756">
    <property type="expression patterns" value="Expressed in mechanosensory neuron (Drosophila) in haltere and 220 other cell types or tissues"/>
</dbReference>
<reference evidence="3" key="12">
    <citation type="journal article" date="2015" name="G3 (Bethesda)">
        <title>Gene Model Annotations for Drosophila melanogaster: The Rule-Benders.</title>
        <authorList>
            <consortium name="FlyBase Consortium"/>
            <person name="Crosby M.A."/>
            <person name="Gramates L.S."/>
            <person name="Dos Santos G."/>
            <person name="Matthews B.B."/>
            <person name="St Pierre S.E."/>
            <person name="Zhou P."/>
            <person name="Schroeder A.J."/>
            <person name="Falls K."/>
            <person name="Emmert D.B."/>
            <person name="Russo S.M."/>
            <person name="Gelbart W.M."/>
            <person name="null"/>
        </authorList>
    </citation>
    <scope>NUCLEOTIDE SEQUENCE</scope>
</reference>
<reference evidence="3" key="14">
    <citation type="submission" date="2023-12" db="EMBL/GenBank/DDBJ databases">
        <authorList>
            <consortium name="FlyBase"/>
        </authorList>
    </citation>
    <scope>NUCLEOTIDE SEQUENCE</scope>
</reference>
<reference evidence="3 6" key="6">
    <citation type="journal article" date="2002" name="Genome Biol.">
        <title>Heterochromatic sequences in a Drosophila whole-genome shotgun assembly.</title>
        <authorList>
            <person name="Hoskins R.A."/>
            <person name="Smith C.D."/>
            <person name="Carlson J.W."/>
            <person name="Carvalho A.B."/>
            <person name="Halpern A."/>
            <person name="Kaminker J.S."/>
            <person name="Kennedy C."/>
            <person name="Mungall C.J."/>
            <person name="Sullivan B.A."/>
            <person name="Sutton G.G."/>
            <person name="Yasuhara J.C."/>
            <person name="Wakimoto B.T."/>
            <person name="Myers E.W."/>
            <person name="Celniker S.E."/>
            <person name="Rubin G.M."/>
            <person name="Karpen G.H."/>
        </authorList>
    </citation>
    <scope>NUCLEOTIDE SEQUENCE [LARGE SCALE GENOMIC DNA]</scope>
    <source>
        <strain evidence="6">Berkeley</strain>
    </source>
</reference>
<dbReference type="BioGRID-ORCS" id="318193">
    <property type="hits" value="0 hits in 1 CRISPR screen"/>
</dbReference>
<sequence length="459" mass="52237">MLLKVVNINGLQHLFACTEGQHDETLTIHVFRPREKWTYSETLMKRDYQQRLKTLNARVKFPEELVRQVLLNKDPLHVEQDYQHPLNVLKLKYAMANFKVFLKWEWHLRPMDAAQLYSQMFLNTMSTALGLRAQIPLLLGIIHAKDKELNQYRTEGCQLRRVTVETQPFDLEAFMNEHKQLLDCSAAYQKAQSTFFADKPSPNWTSLSSPWARDVAPYSSSNGYFASSKASSPKEAPRIRKRKALEINTNHMERKVMQRRSNPLVEYKSSQSSQETNVNVILKVELAPMDTKNDLTDDDEESSTSSGLSQGWSGRQLTKFNPTVGNGVYELASQEQYASSEDEDASSKDAYTSSKYEDASSKDEDASSKDDDASKYEDASFNDENSSSDDEEVTREASNALDSINDFYDYPPAFTQEPEVGISEGNLDVIHQIELEEIKAALIYSTGRVAEAINNLEKK</sequence>
<reference evidence="6" key="4">
    <citation type="journal article" date="2002" name="Genome Biol.">
        <title>Annotation of the Drosophila melanogaster euchromatic genome: a systematic review.</title>
        <authorList>
            <person name="Misra S."/>
            <person name="Crosby M.A."/>
            <person name="Mungall C.J."/>
            <person name="Matthews B.B."/>
            <person name="Campbell K.S."/>
            <person name="Hradecky P."/>
            <person name="Huang Y."/>
            <person name="Kaminker J.S."/>
            <person name="Millburn G.H."/>
            <person name="Prochnik S.E."/>
            <person name="Smith C.D."/>
            <person name="Tupy J.L."/>
            <person name="Whitfied E.J."/>
            <person name="Bayraktaroglu L."/>
            <person name="Berman B.P."/>
            <person name="Bettencourt B.R."/>
            <person name="Celniker S.E."/>
            <person name="de Grey A.D."/>
            <person name="Drysdale R.A."/>
            <person name="Harris N.L."/>
            <person name="Richter J."/>
            <person name="Russo S."/>
            <person name="Schroeder A.J."/>
            <person name="Shu S.Q."/>
            <person name="Stapleton M."/>
            <person name="Yamada C."/>
            <person name="Ashburner M."/>
            <person name="Gelbart W.M."/>
            <person name="Rubin G.M."/>
            <person name="Lewis S.E."/>
        </authorList>
    </citation>
    <scope>GENOME REANNOTATION</scope>
    <source>
        <strain evidence="6">Berkeley</strain>
    </source>
</reference>
<reference evidence="3" key="15">
    <citation type="submission" date="2024-06" db="EMBL/GenBank/DDBJ databases">
        <title>Drosophila melanogaster release 4 sequence.</title>
        <authorList>
            <consortium name="Berkeley Drosophila Genome Project"/>
            <person name="Celniker S."/>
            <person name="Carlson J."/>
            <person name="Wan K."/>
            <person name="Pfeiffer B."/>
            <person name="Frise E."/>
            <person name="George R."/>
            <person name="Hoskins R."/>
            <person name="Stapleton M."/>
            <person name="Pacleb J."/>
            <person name="Park S."/>
            <person name="Svirskas R."/>
            <person name="Smith E."/>
            <person name="Yu C."/>
            <person name="Rubin G."/>
        </authorList>
    </citation>
    <scope>NUCLEOTIDE SEQUENCE</scope>
</reference>
<organism evidence="2">
    <name type="scientific">Drosophila melanogaster</name>
    <name type="common">Fruit fly</name>
    <dbReference type="NCBI Taxonomy" id="7227"/>
    <lineage>
        <taxon>Eukaryota</taxon>
        <taxon>Metazoa</taxon>
        <taxon>Ecdysozoa</taxon>
        <taxon>Arthropoda</taxon>
        <taxon>Hexapoda</taxon>
        <taxon>Insecta</taxon>
        <taxon>Pterygota</taxon>
        <taxon>Neoptera</taxon>
        <taxon>Endopterygota</taxon>
        <taxon>Diptera</taxon>
        <taxon>Brachycera</taxon>
        <taxon>Muscomorpha</taxon>
        <taxon>Ephydroidea</taxon>
        <taxon>Drosophilidae</taxon>
        <taxon>Drosophila</taxon>
        <taxon>Sophophora</taxon>
    </lineage>
</organism>
<dbReference type="AlphaFoldDB" id="Q95RH3"/>
<dbReference type="EMBL" id="AE014298">
    <property type="protein sequence ID" value="AHN59390.1"/>
    <property type="molecule type" value="Genomic_DNA"/>
</dbReference>
<dbReference type="AGR" id="FB:FBgn0052756"/>
<dbReference type="UCSC" id="CG32756-RA">
    <property type="organism name" value="d. melanogaster"/>
</dbReference>
<dbReference type="DNASU" id="318193"/>